<reference evidence="2 3" key="1">
    <citation type="submission" date="2019-03" db="EMBL/GenBank/DDBJ databases">
        <title>Genomic Encyclopedia of Type Strains, Phase IV (KMG-IV): sequencing the most valuable type-strain genomes for metagenomic binning, comparative biology and taxonomic classification.</title>
        <authorList>
            <person name="Goeker M."/>
        </authorList>
    </citation>
    <scope>NUCLEOTIDE SEQUENCE [LARGE SCALE GENOMIC DNA]</scope>
    <source>
        <strain evidence="2 3">DSM 22958</strain>
    </source>
</reference>
<comment type="caution">
    <text evidence="2">The sequence shown here is derived from an EMBL/GenBank/DDBJ whole genome shotgun (WGS) entry which is preliminary data.</text>
</comment>
<dbReference type="EMBL" id="SLWL01000010">
    <property type="protein sequence ID" value="TCO11969.1"/>
    <property type="molecule type" value="Genomic_DNA"/>
</dbReference>
<feature type="region of interest" description="Disordered" evidence="1">
    <location>
        <begin position="203"/>
        <end position="231"/>
    </location>
</feature>
<gene>
    <name evidence="2" type="ORF">EV666_1106</name>
</gene>
<proteinExistence type="predicted"/>
<dbReference type="GO" id="GO:0003677">
    <property type="term" value="F:DNA binding"/>
    <property type="evidence" value="ECO:0007669"/>
    <property type="project" value="InterPro"/>
</dbReference>
<name>A0A4R2GRU3_9HYPH</name>
<dbReference type="InterPro" id="IPR011010">
    <property type="entry name" value="DNA_brk_join_enz"/>
</dbReference>
<evidence type="ECO:0000313" key="3">
    <source>
        <dbReference type="Proteomes" id="UP000294881"/>
    </source>
</evidence>
<protein>
    <recommendedName>
        <fullName evidence="4">Phage integrase family protein</fullName>
    </recommendedName>
</protein>
<evidence type="ECO:0000256" key="1">
    <source>
        <dbReference type="SAM" id="MobiDB-lite"/>
    </source>
</evidence>
<dbReference type="AlphaFoldDB" id="A0A4R2GRU3"/>
<accession>A0A4R2GRU3</accession>
<dbReference type="Proteomes" id="UP000294881">
    <property type="component" value="Unassembled WGS sequence"/>
</dbReference>
<keyword evidence="3" id="KW-1185">Reference proteome</keyword>
<organism evidence="2 3">
    <name type="scientific">Camelimonas lactis</name>
    <dbReference type="NCBI Taxonomy" id="659006"/>
    <lineage>
        <taxon>Bacteria</taxon>
        <taxon>Pseudomonadati</taxon>
        <taxon>Pseudomonadota</taxon>
        <taxon>Alphaproteobacteria</taxon>
        <taxon>Hyphomicrobiales</taxon>
        <taxon>Chelatococcaceae</taxon>
        <taxon>Camelimonas</taxon>
    </lineage>
</organism>
<evidence type="ECO:0008006" key="4">
    <source>
        <dbReference type="Google" id="ProtNLM"/>
    </source>
</evidence>
<dbReference type="SUPFAM" id="SSF56349">
    <property type="entry name" value="DNA breaking-rejoining enzymes"/>
    <property type="match status" value="1"/>
</dbReference>
<evidence type="ECO:0000313" key="2">
    <source>
        <dbReference type="EMBL" id="TCO11969.1"/>
    </source>
</evidence>
<feature type="compositionally biased region" description="Polar residues" evidence="1">
    <location>
        <begin position="219"/>
        <end position="231"/>
    </location>
</feature>
<sequence>MARKRADGSTAYLARIAIKRQSEVVYRENQTFDRRQVASAWIAKRETELREPGALDRASRPVITLADAIKRFTAENKRSIGRSRAQVMDFLSKSEFAQARCDDITSQRIVGFASDLAKTRKASTVAGYPSGLSAVMEVAKPARSYPLDKHAMVDALAVARRLGLIARSNERDRRPTLDELDRLMKHFMDRRANASPMTHISLSRFSRRDGSRKLRGSAGRTTRATGYSSGP</sequence>